<evidence type="ECO:0000256" key="1">
    <source>
        <dbReference type="SAM" id="MobiDB-lite"/>
    </source>
</evidence>
<organism evidence="2 3">
    <name type="scientific">Teratosphaeria nubilosa</name>
    <dbReference type="NCBI Taxonomy" id="161662"/>
    <lineage>
        <taxon>Eukaryota</taxon>
        <taxon>Fungi</taxon>
        <taxon>Dikarya</taxon>
        <taxon>Ascomycota</taxon>
        <taxon>Pezizomycotina</taxon>
        <taxon>Dothideomycetes</taxon>
        <taxon>Dothideomycetidae</taxon>
        <taxon>Mycosphaerellales</taxon>
        <taxon>Teratosphaeriaceae</taxon>
        <taxon>Teratosphaeria</taxon>
    </lineage>
</organism>
<evidence type="ECO:0000313" key="3">
    <source>
        <dbReference type="Proteomes" id="UP000799436"/>
    </source>
</evidence>
<dbReference type="EMBL" id="ML995914">
    <property type="protein sequence ID" value="KAF2764653.1"/>
    <property type="molecule type" value="Genomic_DNA"/>
</dbReference>
<feature type="region of interest" description="Disordered" evidence="1">
    <location>
        <begin position="139"/>
        <end position="171"/>
    </location>
</feature>
<sequence length="349" mass="39032">MALPTDVERAAAAVRQLPFPLASRRYFGLDPTTIILHPQGLLFSSDRRPSGFQLLRCAEALDAMTHQDVLDFALLQCMLTEVANRVAGLSGNARPWWYADTQVRRQIIDEAMREPERAGIRRTDVSYPALPSQLNREALPQPQTHQRPYHQSASIPTRGGGNDDDDDDDEDLHETYTRLSVPVHLREELSELLGYEVTGENTMAQAIEAIDRYRMGQSTKNPTHTTLAHLSDTHLYPLFQTFDENGATVSTIATTTNTLTLSTHQNLTTLTHLLTASPTPQNHLTTTFLHLYEADPSDAQTFPLPLTLAVLLTRPAYTAQTALLTLPPYPRRFKALYYSLRHALLHAAS</sequence>
<protein>
    <submittedName>
        <fullName evidence="2">Uncharacterized protein</fullName>
    </submittedName>
</protein>
<feature type="compositionally biased region" description="Acidic residues" evidence="1">
    <location>
        <begin position="162"/>
        <end position="171"/>
    </location>
</feature>
<gene>
    <name evidence="2" type="ORF">EJ03DRAFT_355563</name>
</gene>
<accession>A0A6G1KVE3</accession>
<keyword evidence="3" id="KW-1185">Reference proteome</keyword>
<proteinExistence type="predicted"/>
<feature type="compositionally biased region" description="Polar residues" evidence="1">
    <location>
        <begin position="141"/>
        <end position="155"/>
    </location>
</feature>
<name>A0A6G1KVE3_9PEZI</name>
<dbReference type="Proteomes" id="UP000799436">
    <property type="component" value="Unassembled WGS sequence"/>
</dbReference>
<dbReference type="OrthoDB" id="10501694at2759"/>
<reference evidence="2" key="1">
    <citation type="journal article" date="2020" name="Stud. Mycol.">
        <title>101 Dothideomycetes genomes: a test case for predicting lifestyles and emergence of pathogens.</title>
        <authorList>
            <person name="Haridas S."/>
            <person name="Albert R."/>
            <person name="Binder M."/>
            <person name="Bloem J."/>
            <person name="Labutti K."/>
            <person name="Salamov A."/>
            <person name="Andreopoulos B."/>
            <person name="Baker S."/>
            <person name="Barry K."/>
            <person name="Bills G."/>
            <person name="Bluhm B."/>
            <person name="Cannon C."/>
            <person name="Castanera R."/>
            <person name="Culley D."/>
            <person name="Daum C."/>
            <person name="Ezra D."/>
            <person name="Gonzalez J."/>
            <person name="Henrissat B."/>
            <person name="Kuo A."/>
            <person name="Liang C."/>
            <person name="Lipzen A."/>
            <person name="Lutzoni F."/>
            <person name="Magnuson J."/>
            <person name="Mondo S."/>
            <person name="Nolan M."/>
            <person name="Ohm R."/>
            <person name="Pangilinan J."/>
            <person name="Park H.-J."/>
            <person name="Ramirez L."/>
            <person name="Alfaro M."/>
            <person name="Sun H."/>
            <person name="Tritt A."/>
            <person name="Yoshinaga Y."/>
            <person name="Zwiers L.-H."/>
            <person name="Turgeon B."/>
            <person name="Goodwin S."/>
            <person name="Spatafora J."/>
            <person name="Crous P."/>
            <person name="Grigoriev I."/>
        </authorList>
    </citation>
    <scope>NUCLEOTIDE SEQUENCE</scope>
    <source>
        <strain evidence="2">CBS 116005</strain>
    </source>
</reference>
<evidence type="ECO:0000313" key="2">
    <source>
        <dbReference type="EMBL" id="KAF2764653.1"/>
    </source>
</evidence>
<dbReference type="AlphaFoldDB" id="A0A6G1KVE3"/>